<organism evidence="1 2">
    <name type="scientific">Magnetovibrio blakemorei</name>
    <dbReference type="NCBI Taxonomy" id="28181"/>
    <lineage>
        <taxon>Bacteria</taxon>
        <taxon>Pseudomonadati</taxon>
        <taxon>Pseudomonadota</taxon>
        <taxon>Alphaproteobacteria</taxon>
        <taxon>Rhodospirillales</taxon>
        <taxon>Magnetovibrionaceae</taxon>
        <taxon>Magnetovibrio</taxon>
    </lineage>
</organism>
<accession>A0A1E5Q491</accession>
<comment type="caution">
    <text evidence="1">The sequence shown here is derived from an EMBL/GenBank/DDBJ whole genome shotgun (WGS) entry which is preliminary data.</text>
</comment>
<evidence type="ECO:0008006" key="3">
    <source>
        <dbReference type="Google" id="ProtNLM"/>
    </source>
</evidence>
<evidence type="ECO:0000313" key="2">
    <source>
        <dbReference type="Proteomes" id="UP000095347"/>
    </source>
</evidence>
<dbReference type="EMBL" id="MCGG01000062">
    <property type="protein sequence ID" value="OEJ64812.1"/>
    <property type="molecule type" value="Genomic_DNA"/>
</dbReference>
<proteinExistence type="predicted"/>
<name>A0A1E5Q491_9PROT</name>
<keyword evidence="2" id="KW-1185">Reference proteome</keyword>
<dbReference type="AlphaFoldDB" id="A0A1E5Q491"/>
<evidence type="ECO:0000313" key="1">
    <source>
        <dbReference type="EMBL" id="OEJ64812.1"/>
    </source>
</evidence>
<dbReference type="Proteomes" id="UP000095347">
    <property type="component" value="Unassembled WGS sequence"/>
</dbReference>
<reference evidence="2" key="1">
    <citation type="submission" date="2016-07" db="EMBL/GenBank/DDBJ databases">
        <authorList>
            <person name="Florea S."/>
            <person name="Webb J.S."/>
            <person name="Jaromczyk J."/>
            <person name="Schardl C.L."/>
        </authorList>
    </citation>
    <scope>NUCLEOTIDE SEQUENCE [LARGE SCALE GENOMIC DNA]</scope>
    <source>
        <strain evidence="2">MV-1</strain>
    </source>
</reference>
<gene>
    <name evidence="1" type="ORF">BEN30_16000</name>
</gene>
<sequence>MKTDGRLDWNFLKGQAGDAINALLAAAGHNMRQILNALPCLDHERCRKDPQNGTNRYFADREQVPNINGLSIVQDELDRIFEEAWDVEQAA</sequence>
<protein>
    <recommendedName>
        <fullName evidence="3">Transposase DDE domain-containing protein</fullName>
    </recommendedName>
</protein>